<dbReference type="GO" id="GO:0009143">
    <property type="term" value="P:nucleoside triphosphate catabolic process"/>
    <property type="evidence" value="ECO:0007669"/>
    <property type="project" value="InterPro"/>
</dbReference>
<dbReference type="RefSeq" id="WP_106122914.1">
    <property type="nucleotide sequence ID" value="NZ_PVTY01000008.1"/>
</dbReference>
<keyword evidence="2" id="KW-1185">Reference proteome</keyword>
<dbReference type="InterPro" id="IPR052555">
    <property type="entry name" value="dCTP_Pyrophosphatase"/>
</dbReference>
<dbReference type="Proteomes" id="UP000238217">
    <property type="component" value="Unassembled WGS sequence"/>
</dbReference>
<dbReference type="OrthoDB" id="9791898at2"/>
<comment type="caution">
    <text evidence="1">The sequence shown here is derived from an EMBL/GenBank/DDBJ whole genome shotgun (WGS) entry which is preliminary data.</text>
</comment>
<dbReference type="PIRSF" id="PIRSF029826">
    <property type="entry name" value="UCP029826_pph"/>
    <property type="match status" value="1"/>
</dbReference>
<protein>
    <submittedName>
        <fullName evidence="1">NTP pyrophosphatase (Non-canonical NTP hydrolase)</fullName>
    </submittedName>
</protein>
<organism evidence="1 2">
    <name type="scientific">Nesterenkonia sandarakina</name>
    <dbReference type="NCBI Taxonomy" id="272918"/>
    <lineage>
        <taxon>Bacteria</taxon>
        <taxon>Bacillati</taxon>
        <taxon>Actinomycetota</taxon>
        <taxon>Actinomycetes</taxon>
        <taxon>Micrococcales</taxon>
        <taxon>Micrococcaceae</taxon>
        <taxon>Nesterenkonia</taxon>
    </lineage>
</organism>
<dbReference type="EMBL" id="PVTY01000008">
    <property type="protein sequence ID" value="PRZ15616.1"/>
    <property type="molecule type" value="Genomic_DNA"/>
</dbReference>
<evidence type="ECO:0000313" key="2">
    <source>
        <dbReference type="Proteomes" id="UP000238217"/>
    </source>
</evidence>
<accession>A0A2T0YK81</accession>
<dbReference type="Gene3D" id="1.10.287.1080">
    <property type="entry name" value="MazG-like"/>
    <property type="match status" value="1"/>
</dbReference>
<proteinExistence type="predicted"/>
<evidence type="ECO:0000313" key="1">
    <source>
        <dbReference type="EMBL" id="PRZ15616.1"/>
    </source>
</evidence>
<name>A0A2T0YK81_9MICC</name>
<sequence length="106" mass="12122">MSSKNTQAALRDFMSQREWGQFHSPENLIKSISIESGELLECVQWNEEADPARIRAELADVLTYSYLLAARMGWDPEELILEKLRVTEAKYPVDKAKGTSAKYDQL</sequence>
<dbReference type="PANTHER" id="PTHR46523">
    <property type="entry name" value="DCTP PYROPHOSPHATASE 1"/>
    <property type="match status" value="1"/>
</dbReference>
<dbReference type="Pfam" id="PF12643">
    <property type="entry name" value="MazG-like"/>
    <property type="match status" value="1"/>
</dbReference>
<dbReference type="SUPFAM" id="SSF101386">
    <property type="entry name" value="all-alpha NTP pyrophosphatases"/>
    <property type="match status" value="1"/>
</dbReference>
<dbReference type="CDD" id="cd11537">
    <property type="entry name" value="NTP-PPase_RS21-C6_like"/>
    <property type="match status" value="1"/>
</dbReference>
<dbReference type="InterPro" id="IPR025984">
    <property type="entry name" value="DCTPP"/>
</dbReference>
<keyword evidence="1" id="KW-0378">Hydrolase</keyword>
<dbReference type="AlphaFoldDB" id="A0A2T0YK81"/>
<dbReference type="GO" id="GO:0047429">
    <property type="term" value="F:nucleoside triphosphate diphosphatase activity"/>
    <property type="evidence" value="ECO:0007669"/>
    <property type="project" value="InterPro"/>
</dbReference>
<reference evidence="1 2" key="1">
    <citation type="submission" date="2018-03" db="EMBL/GenBank/DDBJ databases">
        <title>Comparative analysis of microorganisms from saline springs in Andes Mountain Range, Colombia.</title>
        <authorList>
            <person name="Rubin E."/>
        </authorList>
    </citation>
    <scope>NUCLEOTIDE SEQUENCE [LARGE SCALE GENOMIC DNA]</scope>
    <source>
        <strain evidence="1 2">CG 35</strain>
    </source>
</reference>
<dbReference type="PANTHER" id="PTHR46523:SF1">
    <property type="entry name" value="DCTP PYROPHOSPHATASE 1"/>
    <property type="match status" value="1"/>
</dbReference>
<gene>
    <name evidence="1" type="ORF">BCL67_10876</name>
</gene>